<reference evidence="2" key="2">
    <citation type="submission" date="2020-11" db="EMBL/GenBank/DDBJ databases">
        <authorList>
            <person name="Cecchin M."/>
            <person name="Marcolungo L."/>
            <person name="Rossato M."/>
            <person name="Girolomoni L."/>
            <person name="Cosentino E."/>
            <person name="Cuine S."/>
            <person name="Li-Beisson Y."/>
            <person name="Delledonne M."/>
            <person name="Ballottari M."/>
        </authorList>
    </citation>
    <scope>NUCLEOTIDE SEQUENCE</scope>
    <source>
        <strain evidence="2">211/11P</strain>
        <tissue evidence="2">Whole cell</tissue>
    </source>
</reference>
<evidence type="ECO:0000313" key="3">
    <source>
        <dbReference type="Proteomes" id="UP001055712"/>
    </source>
</evidence>
<sequence>MGPGAGVQLVTAGLADYVRQHKAQLSVAGLMVGTVAVTAPHSDWSMLMAQCLLPLGSCRYLDRRRAQTDDLIDLLASRQDTMHRYATGLLDRMQELGVEDGDGSVAAFRTWFLSQLETSDLLLRELRGDGPRSSAAGQLQSVMNRLGLIAGVLLRMSSGEVLNKHSSKKSGDKQQGIGSAVGSQRRLERQRNSRRGRDSLTRERQQLERLVRMRHREDHATAFQQYVADMEAHLERSLSLQLSAPAPPHAPLQPDAQPKVEEDVQTSAPQAQPHAEAEAAVDSPHLPSPSAGGQDGLEPGCACREPLTTCEEGDCDEASDASVKQGPRIDWHSLTADWALLGQEETPPSADGSRNGSPGSADGNYTSSMDE</sequence>
<organism evidence="2 3">
    <name type="scientific">Chlorella vulgaris</name>
    <name type="common">Green alga</name>
    <dbReference type="NCBI Taxonomy" id="3077"/>
    <lineage>
        <taxon>Eukaryota</taxon>
        <taxon>Viridiplantae</taxon>
        <taxon>Chlorophyta</taxon>
        <taxon>core chlorophytes</taxon>
        <taxon>Trebouxiophyceae</taxon>
        <taxon>Chlorellales</taxon>
        <taxon>Chlorellaceae</taxon>
        <taxon>Chlorella clade</taxon>
        <taxon>Chlorella</taxon>
    </lineage>
</organism>
<gene>
    <name evidence="2" type="ORF">D9Q98_008435</name>
</gene>
<feature type="region of interest" description="Disordered" evidence="1">
    <location>
        <begin position="163"/>
        <end position="204"/>
    </location>
</feature>
<dbReference type="EMBL" id="SIDB01000012">
    <property type="protein sequence ID" value="KAI3425057.1"/>
    <property type="molecule type" value="Genomic_DNA"/>
</dbReference>
<dbReference type="AlphaFoldDB" id="A0A9D4TGQ4"/>
<feature type="compositionally biased region" description="Low complexity" evidence="1">
    <location>
        <begin position="268"/>
        <end position="280"/>
    </location>
</feature>
<dbReference type="Proteomes" id="UP001055712">
    <property type="component" value="Unassembled WGS sequence"/>
</dbReference>
<evidence type="ECO:0000313" key="2">
    <source>
        <dbReference type="EMBL" id="KAI3425057.1"/>
    </source>
</evidence>
<keyword evidence="3" id="KW-1185">Reference proteome</keyword>
<protein>
    <submittedName>
        <fullName evidence="2">Uncharacterized protein</fullName>
    </submittedName>
</protein>
<feature type="compositionally biased region" description="Basic and acidic residues" evidence="1">
    <location>
        <begin position="185"/>
        <end position="204"/>
    </location>
</feature>
<comment type="caution">
    <text evidence="2">The sequence shown here is derived from an EMBL/GenBank/DDBJ whole genome shotgun (WGS) entry which is preliminary data.</text>
</comment>
<proteinExistence type="predicted"/>
<accession>A0A9D4TGQ4</accession>
<evidence type="ECO:0000256" key="1">
    <source>
        <dbReference type="SAM" id="MobiDB-lite"/>
    </source>
</evidence>
<feature type="compositionally biased region" description="Polar residues" evidence="1">
    <location>
        <begin position="352"/>
        <end position="371"/>
    </location>
</feature>
<name>A0A9D4TGQ4_CHLVU</name>
<reference evidence="2" key="1">
    <citation type="journal article" date="2019" name="Plant J.">
        <title>Chlorella vulgaris genome assembly and annotation reveals the molecular basis for metabolic acclimation to high light conditions.</title>
        <authorList>
            <person name="Cecchin M."/>
            <person name="Marcolungo L."/>
            <person name="Rossato M."/>
            <person name="Girolomoni L."/>
            <person name="Cosentino E."/>
            <person name="Cuine S."/>
            <person name="Li-Beisson Y."/>
            <person name="Delledonne M."/>
            <person name="Ballottari M."/>
        </authorList>
    </citation>
    <scope>NUCLEOTIDE SEQUENCE</scope>
    <source>
        <strain evidence="2">211/11P</strain>
    </source>
</reference>
<feature type="region of interest" description="Disordered" evidence="1">
    <location>
        <begin position="243"/>
        <end position="371"/>
    </location>
</feature>